<dbReference type="GO" id="GO:0031956">
    <property type="term" value="F:medium-chain fatty acid-CoA ligase activity"/>
    <property type="evidence" value="ECO:0007669"/>
    <property type="project" value="TreeGrafter"/>
</dbReference>
<dbReference type="Gene3D" id="3.40.50.12780">
    <property type="entry name" value="N-terminal domain of ligase-like"/>
    <property type="match status" value="1"/>
</dbReference>
<dbReference type="Gene3D" id="3.30.300.30">
    <property type="match status" value="1"/>
</dbReference>
<accession>A0A6S6YSA6</accession>
<dbReference type="RefSeq" id="WP_175173753.1">
    <property type="nucleotide sequence ID" value="NZ_CADIJX010000002.1"/>
</dbReference>
<evidence type="ECO:0000259" key="3">
    <source>
        <dbReference type="Pfam" id="PF00501"/>
    </source>
</evidence>
<keyword evidence="6" id="KW-1185">Reference proteome</keyword>
<dbReference type="InterPro" id="IPR025110">
    <property type="entry name" value="AMP-bd_C"/>
</dbReference>
<dbReference type="EMBL" id="CADIJX010000002">
    <property type="protein sequence ID" value="CAB3634582.1"/>
    <property type="molecule type" value="Genomic_DNA"/>
</dbReference>
<feature type="domain" description="AMP-binding enzyme C-terminal" evidence="4">
    <location>
        <begin position="408"/>
        <end position="483"/>
    </location>
</feature>
<keyword evidence="2 5" id="KW-0436">Ligase</keyword>
<dbReference type="GO" id="GO:0004467">
    <property type="term" value="F:long-chain fatty acid-CoA ligase activity"/>
    <property type="evidence" value="ECO:0007669"/>
    <property type="project" value="UniProtKB-EC"/>
</dbReference>
<organism evidence="5 6">
    <name type="scientific">Achromobacter pestifer</name>
    <dbReference type="NCBI Taxonomy" id="1353889"/>
    <lineage>
        <taxon>Bacteria</taxon>
        <taxon>Pseudomonadati</taxon>
        <taxon>Pseudomonadota</taxon>
        <taxon>Betaproteobacteria</taxon>
        <taxon>Burkholderiales</taxon>
        <taxon>Alcaligenaceae</taxon>
        <taxon>Achromobacter</taxon>
    </lineage>
</organism>
<sequence length="510" mass="54285">MYLTQGLHRASLLYPGKIALREGAQRWTYPELLAWVARKAAVLRDRGVQPGDRVALLGVNSATYVSWMLACWWLGAVVQPLNTRWSSAELKQGLVDGTPRLLVVDETLAPRMAGVALPASTVLLSAPVLEAQSTNATPIADLRAGGGTLAAILYTGGTTGFPKGAMLTHANLWSAAVARLATVPTAEDSCVLLVAPLFHVAGLGRLMGQFLAGASVVIQRGFNPKAVLQSLQDDGVTEVLLVPSMIQMLLDEPDFPHYRMDGVQRLIWGASPISPALLERALAAFPQTEFVHAYGMTETSAMVAINANVRHGGQRALSAGRPAVGVEVRILAPDGQDAAPGEVGELAVRGPMVISGYWNLPEETARAFADGWLLTGDAARLDEDGYLTVVDRLKDMIVSGGENVYAAEVEAVLAQHAGVARCAVIGVPHERWGEAVHAVIVARAGHPSDVDALLAHCRQWLASYKCPKSFEFRDDLPLSAAGKVLKSVLRQGHESPRAAVAATPLQEKQA</sequence>
<proteinExistence type="inferred from homology"/>
<dbReference type="EC" id="6.2.1.3" evidence="5"/>
<gene>
    <name evidence="5" type="primary">lcfB_3</name>
    <name evidence="5" type="ORF">LMG3431_01397</name>
</gene>
<dbReference type="FunFam" id="3.30.300.30:FF:000008">
    <property type="entry name" value="2,3-dihydroxybenzoate-AMP ligase"/>
    <property type="match status" value="1"/>
</dbReference>
<comment type="similarity">
    <text evidence="1">Belongs to the ATP-dependent AMP-binding enzyme family.</text>
</comment>
<feature type="domain" description="AMP-dependent synthetase/ligase" evidence="3">
    <location>
        <begin position="13"/>
        <end position="358"/>
    </location>
</feature>
<dbReference type="InterPro" id="IPR000873">
    <property type="entry name" value="AMP-dep_synth/lig_dom"/>
</dbReference>
<dbReference type="InterPro" id="IPR042099">
    <property type="entry name" value="ANL_N_sf"/>
</dbReference>
<dbReference type="Proteomes" id="UP000494108">
    <property type="component" value="Unassembled WGS sequence"/>
</dbReference>
<reference evidence="5 6" key="1">
    <citation type="submission" date="2020-04" db="EMBL/GenBank/DDBJ databases">
        <authorList>
            <person name="De Canck E."/>
        </authorList>
    </citation>
    <scope>NUCLEOTIDE SEQUENCE [LARGE SCALE GENOMIC DNA]</scope>
    <source>
        <strain evidence="5 6">LMG 3431</strain>
    </source>
</reference>
<evidence type="ECO:0000256" key="1">
    <source>
        <dbReference type="ARBA" id="ARBA00006432"/>
    </source>
</evidence>
<protein>
    <submittedName>
        <fullName evidence="5">Long-chain-fatty-acid--CoA ligase</fullName>
        <ecNumber evidence="5">6.2.1.3</ecNumber>
    </submittedName>
</protein>
<dbReference type="PANTHER" id="PTHR43201:SF32">
    <property type="entry name" value="2-SUCCINYLBENZOATE--COA LIGASE, CHLOROPLASTIC_PEROXISOMAL"/>
    <property type="match status" value="1"/>
</dbReference>
<name>A0A6S6YSA6_9BURK</name>
<dbReference type="InterPro" id="IPR045851">
    <property type="entry name" value="AMP-bd_C_sf"/>
</dbReference>
<evidence type="ECO:0000256" key="2">
    <source>
        <dbReference type="ARBA" id="ARBA00022598"/>
    </source>
</evidence>
<dbReference type="AlphaFoldDB" id="A0A6S6YSA6"/>
<evidence type="ECO:0000313" key="6">
    <source>
        <dbReference type="Proteomes" id="UP000494108"/>
    </source>
</evidence>
<dbReference type="SUPFAM" id="SSF56801">
    <property type="entry name" value="Acetyl-CoA synthetase-like"/>
    <property type="match status" value="1"/>
</dbReference>
<dbReference type="PANTHER" id="PTHR43201">
    <property type="entry name" value="ACYL-COA SYNTHETASE"/>
    <property type="match status" value="1"/>
</dbReference>
<evidence type="ECO:0000313" key="5">
    <source>
        <dbReference type="EMBL" id="CAB3634582.1"/>
    </source>
</evidence>
<evidence type="ECO:0000259" key="4">
    <source>
        <dbReference type="Pfam" id="PF13193"/>
    </source>
</evidence>
<dbReference type="InterPro" id="IPR020845">
    <property type="entry name" value="AMP-binding_CS"/>
</dbReference>
<dbReference type="Pfam" id="PF00501">
    <property type="entry name" value="AMP-binding"/>
    <property type="match status" value="1"/>
</dbReference>
<dbReference type="Pfam" id="PF13193">
    <property type="entry name" value="AMP-binding_C"/>
    <property type="match status" value="1"/>
</dbReference>
<dbReference type="PROSITE" id="PS00455">
    <property type="entry name" value="AMP_BINDING"/>
    <property type="match status" value="1"/>
</dbReference>